<evidence type="ECO:0000313" key="6">
    <source>
        <dbReference type="EMBL" id="OLU41402.1"/>
    </source>
</evidence>
<keyword evidence="4" id="KW-0804">Transcription</keyword>
<keyword evidence="3" id="KW-0238">DNA-binding</keyword>
<dbReference type="PRINTS" id="PR00039">
    <property type="entry name" value="HTHLYSR"/>
</dbReference>
<protein>
    <recommendedName>
        <fullName evidence="5">HTH lysR-type domain-containing protein</fullName>
    </recommendedName>
</protein>
<name>A0A1U7NHL2_9FIRM</name>
<evidence type="ECO:0000256" key="2">
    <source>
        <dbReference type="ARBA" id="ARBA00023015"/>
    </source>
</evidence>
<evidence type="ECO:0000256" key="1">
    <source>
        <dbReference type="ARBA" id="ARBA00009437"/>
    </source>
</evidence>
<dbReference type="GO" id="GO:0032993">
    <property type="term" value="C:protein-DNA complex"/>
    <property type="evidence" value="ECO:0007669"/>
    <property type="project" value="TreeGrafter"/>
</dbReference>
<dbReference type="InterPro" id="IPR000847">
    <property type="entry name" value="LysR_HTH_N"/>
</dbReference>
<dbReference type="OrthoDB" id="9803714at2"/>
<dbReference type="InterPro" id="IPR036390">
    <property type="entry name" value="WH_DNA-bd_sf"/>
</dbReference>
<dbReference type="SUPFAM" id="SSF46785">
    <property type="entry name" value="Winged helix' DNA-binding domain"/>
    <property type="match status" value="1"/>
</dbReference>
<dbReference type="RefSeq" id="WP_075818359.1">
    <property type="nucleotide sequence ID" value="NZ_CAPNHH010000032.1"/>
</dbReference>
<accession>A0A1U7NHL2</accession>
<dbReference type="InterPro" id="IPR036388">
    <property type="entry name" value="WH-like_DNA-bd_sf"/>
</dbReference>
<sequence length="319" mass="36809">MTLNQIHHFLTIARFGSYSRAAQELYITQPALTKSIRELENELNVQLFLRSGRGIVLSAEGEKFLYEAKELYRQYEALMLEYTDASRRKQSFSVVTQHYSFAIQAFVSLVEQTGTGCYDFAIKECRTREVIDEVSSMRSEIGILYISNFNKNVIRKILSENNLAFNPLIECEAYVYITDHHPLASFSGVTFDMLEPYICLTFEQGEDASFYLTEELYPRQKVSRKITVNDRATMLNLMNGLDGYTICSGIIYEELNGEGYRAVPIHDENQEKMQIGYIHRKSLALSELAEMYISKLKAILQPYQQKRPDSKILQNQKNP</sequence>
<dbReference type="EMBL" id="MPJW01000086">
    <property type="protein sequence ID" value="OLU41402.1"/>
    <property type="molecule type" value="Genomic_DNA"/>
</dbReference>
<dbReference type="PROSITE" id="PS50931">
    <property type="entry name" value="HTH_LYSR"/>
    <property type="match status" value="1"/>
</dbReference>
<comment type="similarity">
    <text evidence="1">Belongs to the LysR transcriptional regulatory family.</text>
</comment>
<gene>
    <name evidence="6" type="ORF">BO222_03415</name>
</gene>
<dbReference type="Gene3D" id="3.40.190.10">
    <property type="entry name" value="Periplasmic binding protein-like II"/>
    <property type="match status" value="2"/>
</dbReference>
<dbReference type="Pfam" id="PF03466">
    <property type="entry name" value="LysR_substrate"/>
    <property type="match status" value="1"/>
</dbReference>
<proteinExistence type="inferred from homology"/>
<evidence type="ECO:0000259" key="5">
    <source>
        <dbReference type="PROSITE" id="PS50931"/>
    </source>
</evidence>
<evidence type="ECO:0000256" key="3">
    <source>
        <dbReference type="ARBA" id="ARBA00023125"/>
    </source>
</evidence>
<dbReference type="Pfam" id="PF00126">
    <property type="entry name" value="HTH_1"/>
    <property type="match status" value="1"/>
</dbReference>
<dbReference type="Gene3D" id="1.10.10.10">
    <property type="entry name" value="Winged helix-like DNA-binding domain superfamily/Winged helix DNA-binding domain"/>
    <property type="match status" value="1"/>
</dbReference>
<dbReference type="InterPro" id="IPR005119">
    <property type="entry name" value="LysR_subst-bd"/>
</dbReference>
<keyword evidence="2" id="KW-0805">Transcription regulation</keyword>
<dbReference type="PANTHER" id="PTHR30346:SF0">
    <property type="entry name" value="HCA OPERON TRANSCRIPTIONAL ACTIVATOR HCAR"/>
    <property type="match status" value="1"/>
</dbReference>
<keyword evidence="7" id="KW-1185">Reference proteome</keyword>
<dbReference type="GO" id="GO:0003677">
    <property type="term" value="F:DNA binding"/>
    <property type="evidence" value="ECO:0007669"/>
    <property type="project" value="UniProtKB-KW"/>
</dbReference>
<dbReference type="Proteomes" id="UP000186341">
    <property type="component" value="Unassembled WGS sequence"/>
</dbReference>
<organism evidence="6 7">
    <name type="scientific">Ileibacterium valens</name>
    <dbReference type="NCBI Taxonomy" id="1862668"/>
    <lineage>
        <taxon>Bacteria</taxon>
        <taxon>Bacillati</taxon>
        <taxon>Bacillota</taxon>
        <taxon>Erysipelotrichia</taxon>
        <taxon>Erysipelotrichales</taxon>
        <taxon>Erysipelotrichaceae</taxon>
        <taxon>Ileibacterium</taxon>
    </lineage>
</organism>
<dbReference type="GeneID" id="82202271"/>
<evidence type="ECO:0000256" key="4">
    <source>
        <dbReference type="ARBA" id="ARBA00023163"/>
    </source>
</evidence>
<comment type="caution">
    <text evidence="6">The sequence shown here is derived from an EMBL/GenBank/DDBJ whole genome shotgun (WGS) entry which is preliminary data.</text>
</comment>
<dbReference type="AlphaFoldDB" id="A0A1U7NHL2"/>
<dbReference type="FunFam" id="1.10.10.10:FF:000001">
    <property type="entry name" value="LysR family transcriptional regulator"/>
    <property type="match status" value="1"/>
</dbReference>
<feature type="domain" description="HTH lysR-type" evidence="5">
    <location>
        <begin position="1"/>
        <end position="58"/>
    </location>
</feature>
<evidence type="ECO:0000313" key="7">
    <source>
        <dbReference type="Proteomes" id="UP000186341"/>
    </source>
</evidence>
<dbReference type="PANTHER" id="PTHR30346">
    <property type="entry name" value="TRANSCRIPTIONAL DUAL REGULATOR HCAR-RELATED"/>
    <property type="match status" value="1"/>
</dbReference>
<reference evidence="6 7" key="1">
    <citation type="submission" date="2016-11" db="EMBL/GenBank/DDBJ databases">
        <title>Description of two novel members of the family Erysipelotrichaceae: Ileibacterium lipovorans gen. nov., sp. nov. and Dubosiella newyorkensis, gen. nov., sp. nov.</title>
        <authorList>
            <person name="Cox L.M."/>
            <person name="Sohn J."/>
            <person name="Tyrrell K.L."/>
            <person name="Citron D.M."/>
            <person name="Lawson P.A."/>
            <person name="Patel N.B."/>
            <person name="Iizumi T."/>
            <person name="Perez-Perez G.I."/>
            <person name="Goldstein E.J."/>
            <person name="Blaser M.J."/>
        </authorList>
    </citation>
    <scope>NUCLEOTIDE SEQUENCE [LARGE SCALE GENOMIC DNA]</scope>
    <source>
        <strain evidence="6 7">NYU-BL-A3</strain>
    </source>
</reference>
<dbReference type="GO" id="GO:0003700">
    <property type="term" value="F:DNA-binding transcription factor activity"/>
    <property type="evidence" value="ECO:0007669"/>
    <property type="project" value="InterPro"/>
</dbReference>
<dbReference type="SUPFAM" id="SSF53850">
    <property type="entry name" value="Periplasmic binding protein-like II"/>
    <property type="match status" value="1"/>
</dbReference>